<evidence type="ECO:0000256" key="10">
    <source>
        <dbReference type="ARBA" id="ARBA00023288"/>
    </source>
</evidence>
<dbReference type="SUPFAM" id="SSF52540">
    <property type="entry name" value="P-loop containing nucleoside triphosphate hydrolases"/>
    <property type="match status" value="1"/>
</dbReference>
<comment type="caution">
    <text evidence="14">The sequence shown here is derived from an EMBL/GenBank/DDBJ whole genome shotgun (WGS) entry which is preliminary data.</text>
</comment>
<dbReference type="GO" id="GO:0031683">
    <property type="term" value="F:G-protein beta/gamma-subunit complex binding"/>
    <property type="evidence" value="ECO:0007669"/>
    <property type="project" value="InterPro"/>
</dbReference>
<keyword evidence="10" id="KW-0449">Lipoprotein</keyword>
<evidence type="ECO:0000256" key="1">
    <source>
        <dbReference type="ARBA" id="ARBA00001946"/>
    </source>
</evidence>
<feature type="binding site" evidence="12">
    <location>
        <position position="45"/>
    </location>
    <ligand>
        <name>Mg(2+)</name>
        <dbReference type="ChEBI" id="CHEBI:18420"/>
    </ligand>
</feature>
<dbReference type="PANTHER" id="PTHR10218:SF302">
    <property type="entry name" value="GUANINE NUCLEOTIDE-BINDING PROTEIN ALPHA-5 SUBUNIT"/>
    <property type="match status" value="1"/>
</dbReference>
<dbReference type="InterPro" id="IPR011025">
    <property type="entry name" value="GproteinA_insert"/>
</dbReference>
<keyword evidence="15" id="KW-1185">Reference proteome</keyword>
<dbReference type="InParanoid" id="A0A409W5B8"/>
<evidence type="ECO:0000313" key="14">
    <source>
        <dbReference type="EMBL" id="PPQ73665.1"/>
    </source>
</evidence>
<dbReference type="GO" id="GO:0003924">
    <property type="term" value="F:GTPase activity"/>
    <property type="evidence" value="ECO:0007669"/>
    <property type="project" value="InterPro"/>
</dbReference>
<feature type="binding site" evidence="11">
    <location>
        <begin position="146"/>
        <end position="147"/>
    </location>
    <ligand>
        <name>GTP</name>
        <dbReference type="ChEBI" id="CHEBI:37565"/>
    </ligand>
</feature>
<dbReference type="AlphaFoldDB" id="A0A409W5B8"/>
<organism evidence="14 15">
    <name type="scientific">Gymnopilus dilepis</name>
    <dbReference type="NCBI Taxonomy" id="231916"/>
    <lineage>
        <taxon>Eukaryota</taxon>
        <taxon>Fungi</taxon>
        <taxon>Dikarya</taxon>
        <taxon>Basidiomycota</taxon>
        <taxon>Agaricomycotina</taxon>
        <taxon>Agaricomycetes</taxon>
        <taxon>Agaricomycetidae</taxon>
        <taxon>Agaricales</taxon>
        <taxon>Agaricineae</taxon>
        <taxon>Hymenogastraceae</taxon>
        <taxon>Gymnopilus</taxon>
    </lineage>
</organism>
<dbReference type="GO" id="GO:0007188">
    <property type="term" value="P:adenylate cyclase-modulating G protein-coupled receptor signaling pathway"/>
    <property type="evidence" value="ECO:0007669"/>
    <property type="project" value="TreeGrafter"/>
</dbReference>
<dbReference type="FunFam" id="3.40.50.300:FF:003800">
    <property type="entry name" value="Guanine nucleotide-binding protein G(k) subunit alpha"/>
    <property type="match status" value="1"/>
</dbReference>
<evidence type="ECO:0000256" key="13">
    <source>
        <dbReference type="SAM" id="MobiDB-lite"/>
    </source>
</evidence>
<keyword evidence="3 12" id="KW-0479">Metal-binding</keyword>
<dbReference type="CDD" id="cd00066">
    <property type="entry name" value="G-alpha"/>
    <property type="match status" value="1"/>
</dbReference>
<proteinExistence type="predicted"/>
<keyword evidence="7 11" id="KW-0342">GTP-binding</keyword>
<dbReference type="InterPro" id="IPR001019">
    <property type="entry name" value="Gprotein_alpha_su"/>
</dbReference>
<evidence type="ECO:0000256" key="7">
    <source>
        <dbReference type="ARBA" id="ARBA00023134"/>
    </source>
</evidence>
<dbReference type="PRINTS" id="PR01241">
    <property type="entry name" value="GPROTEINAFNG"/>
</dbReference>
<gene>
    <name evidence="14" type="ORF">CVT26_010757</name>
</gene>
<protein>
    <submittedName>
        <fullName evidence="14">Uncharacterized protein</fullName>
    </submittedName>
</protein>
<evidence type="ECO:0000256" key="5">
    <source>
        <dbReference type="ARBA" id="ARBA00022801"/>
    </source>
</evidence>
<dbReference type="SUPFAM" id="SSF47895">
    <property type="entry name" value="Transducin (alpha subunit), insertion domain"/>
    <property type="match status" value="1"/>
</dbReference>
<keyword evidence="8" id="KW-0564">Palmitate</keyword>
<evidence type="ECO:0000313" key="15">
    <source>
        <dbReference type="Proteomes" id="UP000284706"/>
    </source>
</evidence>
<dbReference type="Gene3D" id="1.10.400.10">
    <property type="entry name" value="GI Alpha 1, domain 2-like"/>
    <property type="match status" value="1"/>
</dbReference>
<dbReference type="GO" id="GO:0005525">
    <property type="term" value="F:GTP binding"/>
    <property type="evidence" value="ECO:0007669"/>
    <property type="project" value="UniProtKB-KW"/>
</dbReference>
<keyword evidence="6 12" id="KW-0460">Magnesium</keyword>
<evidence type="ECO:0000256" key="11">
    <source>
        <dbReference type="PIRSR" id="PIRSR601019-1"/>
    </source>
</evidence>
<evidence type="ECO:0000256" key="4">
    <source>
        <dbReference type="ARBA" id="ARBA00022741"/>
    </source>
</evidence>
<dbReference type="OrthoDB" id="5817230at2759"/>
<dbReference type="SMART" id="SM00275">
    <property type="entry name" value="G_alpha"/>
    <property type="match status" value="1"/>
</dbReference>
<dbReference type="InterPro" id="IPR027417">
    <property type="entry name" value="P-loop_NTPase"/>
</dbReference>
<feature type="binding site" evidence="11">
    <location>
        <begin position="265"/>
        <end position="268"/>
    </location>
    <ligand>
        <name>GTP</name>
        <dbReference type="ChEBI" id="CHEBI:37565"/>
    </ligand>
</feature>
<name>A0A409W5B8_9AGAR</name>
<dbReference type="InterPro" id="IPR002975">
    <property type="entry name" value="Fungi_Gprotein_alpha"/>
</dbReference>
<dbReference type="Pfam" id="PF00503">
    <property type="entry name" value="G-alpha"/>
    <property type="match status" value="1"/>
</dbReference>
<dbReference type="GO" id="GO:0032502">
    <property type="term" value="P:developmental process"/>
    <property type="evidence" value="ECO:0007669"/>
    <property type="project" value="UniProtKB-ARBA"/>
</dbReference>
<dbReference type="EMBL" id="NHYE01005391">
    <property type="protein sequence ID" value="PPQ73665.1"/>
    <property type="molecule type" value="Genomic_DNA"/>
</dbReference>
<keyword evidence="4 11" id="KW-0547">Nucleotide-binding</keyword>
<keyword evidence="9" id="KW-0807">Transducer</keyword>
<accession>A0A409W5B8</accession>
<evidence type="ECO:0000256" key="9">
    <source>
        <dbReference type="ARBA" id="ARBA00023224"/>
    </source>
</evidence>
<dbReference type="Proteomes" id="UP000284706">
    <property type="component" value="Unassembled WGS sequence"/>
</dbReference>
<dbReference type="GO" id="GO:0005737">
    <property type="term" value="C:cytoplasm"/>
    <property type="evidence" value="ECO:0007669"/>
    <property type="project" value="TreeGrafter"/>
</dbReference>
<dbReference type="GO" id="GO:0001664">
    <property type="term" value="F:G protein-coupled receptor binding"/>
    <property type="evidence" value="ECO:0007669"/>
    <property type="project" value="InterPro"/>
</dbReference>
<keyword evidence="2" id="KW-0519">Myristate</keyword>
<feature type="region of interest" description="Disordered" evidence="13">
    <location>
        <begin position="1"/>
        <end position="24"/>
    </location>
</feature>
<dbReference type="STRING" id="231916.A0A409W5B8"/>
<dbReference type="PRINTS" id="PR00318">
    <property type="entry name" value="GPROTEINA"/>
</dbReference>
<reference evidence="14 15" key="1">
    <citation type="journal article" date="2018" name="Evol. Lett.">
        <title>Horizontal gene cluster transfer increased hallucinogenic mushroom diversity.</title>
        <authorList>
            <person name="Reynolds H.T."/>
            <person name="Vijayakumar V."/>
            <person name="Gluck-Thaler E."/>
            <person name="Korotkin H.B."/>
            <person name="Matheny P.B."/>
            <person name="Slot J.C."/>
        </authorList>
    </citation>
    <scope>NUCLEOTIDE SEQUENCE [LARGE SCALE GENOMIC DNA]</scope>
    <source>
        <strain evidence="14 15">SRW20</strain>
    </source>
</reference>
<evidence type="ECO:0000256" key="3">
    <source>
        <dbReference type="ARBA" id="ARBA00022723"/>
    </source>
</evidence>
<sequence>MGSVQSSRMRKEMEARANVQLRQEARRREKEVNTLMVEAGDAGGSVLLRQMKLVHHNGFSTDERREYRKIFFANIIDSMKATLQALPDLGLTLAINNDAHRVVILQPSNVEYEALPAEVVDAIYHLWLDPAVRAAVERSNEFSLNDSAAYYFSSILRAASPDYMPTDADILRCRIKYTGITETKFWQGDLTYKIFRMGEQKGERRKWATHFGDVKALFFVADISEYNEMLYEDESLTRLQSILQTFDVVCNSEPFMHTDIVLLLNHVDRFAEKLPELPLNDYFPDYRGGNDVDAARDYILHQFVQLNRHTSKRQIHIHYTCPTDKQLLQKILSSLGDIVLQLNLRDRKVL</sequence>
<dbReference type="PROSITE" id="PS51882">
    <property type="entry name" value="G_ALPHA"/>
    <property type="match status" value="1"/>
</dbReference>
<dbReference type="Gene3D" id="3.40.50.300">
    <property type="entry name" value="P-loop containing nucleotide triphosphate hydrolases"/>
    <property type="match status" value="1"/>
</dbReference>
<evidence type="ECO:0000256" key="12">
    <source>
        <dbReference type="PIRSR" id="PIRSR601019-2"/>
    </source>
</evidence>
<comment type="cofactor">
    <cofactor evidence="1">
        <name>Mg(2+)</name>
        <dbReference type="ChEBI" id="CHEBI:18420"/>
    </cofactor>
</comment>
<evidence type="ECO:0000256" key="8">
    <source>
        <dbReference type="ARBA" id="ARBA00023139"/>
    </source>
</evidence>
<dbReference type="GO" id="GO:0046872">
    <property type="term" value="F:metal ion binding"/>
    <property type="evidence" value="ECO:0007669"/>
    <property type="project" value="UniProtKB-KW"/>
</dbReference>
<evidence type="ECO:0000256" key="2">
    <source>
        <dbReference type="ARBA" id="ARBA00022707"/>
    </source>
</evidence>
<dbReference type="GO" id="GO:0005834">
    <property type="term" value="C:heterotrimeric G-protein complex"/>
    <property type="evidence" value="ECO:0007669"/>
    <property type="project" value="InterPro"/>
</dbReference>
<dbReference type="PANTHER" id="PTHR10218">
    <property type="entry name" value="GTP-BINDING PROTEIN ALPHA SUBUNIT"/>
    <property type="match status" value="1"/>
</dbReference>
<dbReference type="FunCoup" id="A0A409W5B8">
    <property type="interactions" value="89"/>
</dbReference>
<evidence type="ECO:0000256" key="6">
    <source>
        <dbReference type="ARBA" id="ARBA00022842"/>
    </source>
</evidence>
<dbReference type="FunFam" id="1.10.400.10:FF:000007">
    <property type="entry name" value="Guanine nucleotide-binding protein subunit alpha"/>
    <property type="match status" value="1"/>
</dbReference>
<keyword evidence="5" id="KW-0378">Hydrolase</keyword>